<keyword evidence="1" id="KW-0433">Leucine-rich repeat</keyword>
<dbReference type="InterPro" id="IPR052574">
    <property type="entry name" value="CDIRP"/>
</dbReference>
<feature type="compositionally biased region" description="Basic and acidic residues" evidence="4">
    <location>
        <begin position="475"/>
        <end position="486"/>
    </location>
</feature>
<evidence type="ECO:0000313" key="5">
    <source>
        <dbReference type="EMBL" id="PAV17257.1"/>
    </source>
</evidence>
<feature type="region of interest" description="Disordered" evidence="4">
    <location>
        <begin position="869"/>
        <end position="893"/>
    </location>
</feature>
<reference evidence="5 6" key="1">
    <citation type="journal article" date="2017" name="Mol. Ecol.">
        <title>Comparative and population genomic landscape of Phellinus noxius: A hypervariable fungus causing root rot in trees.</title>
        <authorList>
            <person name="Chung C.L."/>
            <person name="Lee T.J."/>
            <person name="Akiba M."/>
            <person name="Lee H.H."/>
            <person name="Kuo T.H."/>
            <person name="Liu D."/>
            <person name="Ke H.M."/>
            <person name="Yokoi T."/>
            <person name="Roa M.B."/>
            <person name="Lu M.J."/>
            <person name="Chang Y.Y."/>
            <person name="Ann P.J."/>
            <person name="Tsai J.N."/>
            <person name="Chen C.Y."/>
            <person name="Tzean S.S."/>
            <person name="Ota Y."/>
            <person name="Hattori T."/>
            <person name="Sahashi N."/>
            <person name="Liou R.F."/>
            <person name="Kikuchi T."/>
            <person name="Tsai I.J."/>
        </authorList>
    </citation>
    <scope>NUCLEOTIDE SEQUENCE [LARGE SCALE GENOMIC DNA]</scope>
    <source>
        <strain evidence="5 6">FFPRI411160</strain>
    </source>
</reference>
<dbReference type="InParanoid" id="A0A286UCH4"/>
<dbReference type="OrthoDB" id="7451790at2759"/>
<dbReference type="GO" id="GO:0061499">
    <property type="term" value="C:outer plaque of mitotic spindle pole body"/>
    <property type="evidence" value="ECO:0007669"/>
    <property type="project" value="TreeGrafter"/>
</dbReference>
<keyword evidence="6" id="KW-1185">Reference proteome</keyword>
<feature type="coiled-coil region" evidence="3">
    <location>
        <begin position="1568"/>
        <end position="1595"/>
    </location>
</feature>
<dbReference type="SUPFAM" id="SSF52058">
    <property type="entry name" value="L domain-like"/>
    <property type="match status" value="1"/>
</dbReference>
<feature type="region of interest" description="Disordered" evidence="4">
    <location>
        <begin position="457"/>
        <end position="525"/>
    </location>
</feature>
<feature type="region of interest" description="Disordered" evidence="4">
    <location>
        <begin position="961"/>
        <end position="992"/>
    </location>
</feature>
<dbReference type="Proteomes" id="UP000217199">
    <property type="component" value="Unassembled WGS sequence"/>
</dbReference>
<feature type="compositionally biased region" description="Polar residues" evidence="4">
    <location>
        <begin position="718"/>
        <end position="740"/>
    </location>
</feature>
<evidence type="ECO:0000256" key="2">
    <source>
        <dbReference type="ARBA" id="ARBA00022737"/>
    </source>
</evidence>
<dbReference type="InterPro" id="IPR032675">
    <property type="entry name" value="LRR_dom_sf"/>
</dbReference>
<feature type="region of interest" description="Disordered" evidence="4">
    <location>
        <begin position="707"/>
        <end position="743"/>
    </location>
</feature>
<dbReference type="SMART" id="SM00369">
    <property type="entry name" value="LRR_TYP"/>
    <property type="match status" value="5"/>
</dbReference>
<evidence type="ECO:0000256" key="4">
    <source>
        <dbReference type="SAM" id="MobiDB-lite"/>
    </source>
</evidence>
<feature type="region of interest" description="Disordered" evidence="4">
    <location>
        <begin position="154"/>
        <end position="199"/>
    </location>
</feature>
<dbReference type="InterPro" id="IPR003591">
    <property type="entry name" value="Leu-rich_rpt_typical-subtyp"/>
</dbReference>
<feature type="region of interest" description="Disordered" evidence="4">
    <location>
        <begin position="780"/>
        <end position="800"/>
    </location>
</feature>
<dbReference type="GO" id="GO:0031028">
    <property type="term" value="P:septation initiation signaling"/>
    <property type="evidence" value="ECO:0007669"/>
    <property type="project" value="TreeGrafter"/>
</dbReference>
<dbReference type="InterPro" id="IPR025875">
    <property type="entry name" value="Leu-rich_rpt_4"/>
</dbReference>
<dbReference type="SMART" id="SM00365">
    <property type="entry name" value="LRR_SD22"/>
    <property type="match status" value="4"/>
</dbReference>
<feature type="compositionally biased region" description="Acidic residues" evidence="4">
    <location>
        <begin position="785"/>
        <end position="800"/>
    </location>
</feature>
<protein>
    <recommendedName>
        <fullName evidence="7">L domain-like protein</fullName>
    </recommendedName>
</protein>
<dbReference type="GO" id="GO:0035591">
    <property type="term" value="F:signaling adaptor activity"/>
    <property type="evidence" value="ECO:0007669"/>
    <property type="project" value="TreeGrafter"/>
</dbReference>
<evidence type="ECO:0008006" key="7">
    <source>
        <dbReference type="Google" id="ProtNLM"/>
    </source>
</evidence>
<comment type="caution">
    <text evidence="5">The sequence shown here is derived from an EMBL/GenBank/DDBJ whole genome shotgun (WGS) entry which is preliminary data.</text>
</comment>
<proteinExistence type="predicted"/>
<keyword evidence="3" id="KW-0175">Coiled coil</keyword>
<keyword evidence="2" id="KW-0677">Repeat</keyword>
<dbReference type="InterPro" id="IPR001611">
    <property type="entry name" value="Leu-rich_rpt"/>
</dbReference>
<dbReference type="PANTHER" id="PTHR47566:SF1">
    <property type="entry name" value="PROTEIN NUD1"/>
    <property type="match status" value="1"/>
</dbReference>
<dbReference type="Pfam" id="PF12799">
    <property type="entry name" value="LRR_4"/>
    <property type="match status" value="1"/>
</dbReference>
<feature type="region of interest" description="Disordered" evidence="4">
    <location>
        <begin position="384"/>
        <end position="436"/>
    </location>
</feature>
<feature type="region of interest" description="Disordered" evidence="4">
    <location>
        <begin position="337"/>
        <end position="357"/>
    </location>
</feature>
<dbReference type="PROSITE" id="PS51450">
    <property type="entry name" value="LRR"/>
    <property type="match status" value="2"/>
</dbReference>
<feature type="region of interest" description="Disordered" evidence="4">
    <location>
        <begin position="25"/>
        <end position="45"/>
    </location>
</feature>
<sequence>MTNIASGRPAWQTDDLADEWIDEEEEVEPPVQGSTSGTQGQGTVNFRSSIAGTANLRGSIIDKAEIVDNANANEDTQAGGTFVIREELPAACLPQNSGGKKGMKGIFTPLQLEVMFEPPSPPKASSTPILHSPPKAPLHRANIPAPPTTPFLRNASRPFNPSKLSQVIGPNFTEDEDEDTGKGKRGVKNPGRGATEQRPDEIVETDMPNMGAFGNYKPSPDCRFTFSVPRPALRSLPPLVIGATETPAPNFFNHGPQDQLNASDPRLRLFQFRYDTYTHDHLSAIVDSFGLSPPSHNGSTSRSIGTVVVTSPAPCNSRHDEGIESFSRMRAAKRLKLTPPSELESEKSVQFQSDEGSLARRRDYVGESKAFMQQIRNARDFSMVSFSSPADPEPEGSSRILEGSQTGSNPISSIPSSSTAASLSSTAHSNDAAGSKYSSLAYRKQAADLMAKIKSDKRVFSKASSKGDNSVSSQKSEEGTAAKLERSSAPSPEARPQSPLKRRLVTRGENGPDTDPDPDPPSYAASVARSNVLSKRNEVQNGAQNIFAPQRNGVVVMPLAIPDNAISPMADRVRSPNPAFFAPPSAIGANNRFVQIRSESTNEDLNRLVSLGSTVTTTTTLTVGSTGSNVKHAGPAQMVRIAPTDLPTLPERVGGMVFDHTNGRWIKERGFSVARSTSRRPSNMTTVITEGSNESEDPFRDIESLRDEESGRSMRAQGVTTNPSPLVNVQEETNPNQSLGSEDMNIVDSDSELDFGILEEPNLASFSFDNPIDGIVEVMTGEPGDLSDSDVDETSDSDDDANLVNGNAGFEETEDDFSANFASMSIRDEPQNIDELLAVTDARQDAQGQNNMLNAEMSIYDFNGSPAAEATPCPPGKRRPIIPPRSALKSNSVTPISRVGRSVSFSDGRKDGKIIGLVPEIRPEVLRSVSVMVPSNSQISAQSLRTKRISDLLGDLEESLLEDDDDAEIPSREPGPLAPEQGHPNDPNDYLEVDDKGVVSRRTFVRTQTVRPTTSSPKRGDTSSHANATFLTECSFGVAHDRLVEVITDVQPFEPYWESLSSIDLSGRKLDSVARLKEFLPRLDSLNLNNNILSWLSGVPGSVRTLSVSSNVLTSLTSFGHLLNLENLDISYNDIDSLQQLTCLRHLRELRADGNKISQLDGLMKFDGLLKLSLQGNELREIDFSVLKWSRLELLSLSNNRLESVRGLSSLPALVSINLDNNYLRTLDQPTDASDERASQSSTTALQKLRILRLSGNRLKHLDVSRFPNLRTLYVDNNCLVDGKATQKNQSHKKIKQKLVGLNRLGKLENLSARNQVGTGSRDVGLQLECDDIRDIKRIYLSGNPFPLPLGPTTQACYNLVYLELAACRLTNLPANFSSLIPNVRALNLNYNFLETEEVAQGLVGLSRLRKLTLVGNRMSGTKALVKMLSSMGKNIEMIDFRMNPCTLGWYLPLLVQEKDDNALLQPSEPVKGKSVSPFSLPSSSTSDSQKRRIDAAPTVVGSDGALNGSTSSTASASPKKEKQTPSHWETLDSQFRRGLPDKAYAGRLAYRGLIMRACPQIKILDGVRTLEKEKRKAEALLRRVLKEAEAENATIRPVEQR</sequence>
<feature type="region of interest" description="Disordered" evidence="4">
    <location>
        <begin position="1466"/>
        <end position="1528"/>
    </location>
</feature>
<evidence type="ECO:0000256" key="1">
    <source>
        <dbReference type="ARBA" id="ARBA00022614"/>
    </source>
</evidence>
<evidence type="ECO:0000313" key="6">
    <source>
        <dbReference type="Proteomes" id="UP000217199"/>
    </source>
</evidence>
<dbReference type="EMBL" id="NBII01000007">
    <property type="protein sequence ID" value="PAV17257.1"/>
    <property type="molecule type" value="Genomic_DNA"/>
</dbReference>
<dbReference type="PANTHER" id="PTHR47566">
    <property type="match status" value="1"/>
</dbReference>
<feature type="compositionally biased region" description="Low complexity" evidence="4">
    <location>
        <begin position="1475"/>
        <end position="1488"/>
    </location>
</feature>
<accession>A0A286UCH4</accession>
<feature type="compositionally biased region" description="Polar residues" evidence="4">
    <location>
        <begin position="462"/>
        <end position="474"/>
    </location>
</feature>
<organism evidence="5 6">
    <name type="scientific">Pyrrhoderma noxium</name>
    <dbReference type="NCBI Taxonomy" id="2282107"/>
    <lineage>
        <taxon>Eukaryota</taxon>
        <taxon>Fungi</taxon>
        <taxon>Dikarya</taxon>
        <taxon>Basidiomycota</taxon>
        <taxon>Agaricomycotina</taxon>
        <taxon>Agaricomycetes</taxon>
        <taxon>Hymenochaetales</taxon>
        <taxon>Hymenochaetaceae</taxon>
        <taxon>Pyrrhoderma</taxon>
    </lineage>
</organism>
<gene>
    <name evidence="5" type="ORF">PNOK_0732100</name>
</gene>
<dbReference type="Gene3D" id="3.80.10.10">
    <property type="entry name" value="Ribonuclease Inhibitor"/>
    <property type="match status" value="3"/>
</dbReference>
<evidence type="ECO:0000256" key="3">
    <source>
        <dbReference type="SAM" id="Coils"/>
    </source>
</evidence>
<dbReference type="STRING" id="2282107.A0A286UCH4"/>
<feature type="compositionally biased region" description="Low complexity" evidence="4">
    <location>
        <begin position="29"/>
        <end position="43"/>
    </location>
</feature>
<name>A0A286UCH4_9AGAM</name>
<feature type="compositionally biased region" description="Low complexity" evidence="4">
    <location>
        <begin position="408"/>
        <end position="430"/>
    </location>
</feature>
<dbReference type="GO" id="GO:1902412">
    <property type="term" value="P:regulation of mitotic cytokinesis"/>
    <property type="evidence" value="ECO:0007669"/>
    <property type="project" value="TreeGrafter"/>
</dbReference>